<dbReference type="KEGG" id="psti:SOO65_00270"/>
<name>A0AAX4HPI1_9BACT</name>
<dbReference type="AlphaFoldDB" id="A0AAX4HPI1"/>
<dbReference type="EMBL" id="CP139487">
    <property type="protein sequence ID" value="WPU65182.1"/>
    <property type="molecule type" value="Genomic_DNA"/>
</dbReference>
<accession>A0AAX4HPI1</accession>
<evidence type="ECO:0000256" key="1">
    <source>
        <dbReference type="SAM" id="SignalP"/>
    </source>
</evidence>
<reference evidence="2 3" key="1">
    <citation type="submission" date="2023-11" db="EMBL/GenBank/DDBJ databases">
        <title>Peredibacter starrii A3.12.</title>
        <authorList>
            <person name="Mitchell R.J."/>
        </authorList>
    </citation>
    <scope>NUCLEOTIDE SEQUENCE [LARGE SCALE GENOMIC DNA]</scope>
    <source>
        <strain evidence="2 3">A3.12</strain>
    </source>
</reference>
<proteinExistence type="predicted"/>
<organism evidence="2 3">
    <name type="scientific">Peredibacter starrii</name>
    <dbReference type="NCBI Taxonomy" id="28202"/>
    <lineage>
        <taxon>Bacteria</taxon>
        <taxon>Pseudomonadati</taxon>
        <taxon>Bdellovibrionota</taxon>
        <taxon>Bacteriovoracia</taxon>
        <taxon>Bacteriovoracales</taxon>
        <taxon>Bacteriovoracaceae</taxon>
        <taxon>Peredibacter</taxon>
    </lineage>
</organism>
<feature type="signal peptide" evidence="1">
    <location>
        <begin position="1"/>
        <end position="21"/>
    </location>
</feature>
<evidence type="ECO:0000313" key="2">
    <source>
        <dbReference type="EMBL" id="WPU65182.1"/>
    </source>
</evidence>
<dbReference type="Proteomes" id="UP001324634">
    <property type="component" value="Chromosome"/>
</dbReference>
<keyword evidence="1" id="KW-0732">Signal</keyword>
<dbReference type="RefSeq" id="WP_321395293.1">
    <property type="nucleotide sequence ID" value="NZ_CP139487.1"/>
</dbReference>
<gene>
    <name evidence="2" type="ORF">SOO65_00270</name>
</gene>
<keyword evidence="3" id="KW-1185">Reference proteome</keyword>
<evidence type="ECO:0000313" key="3">
    <source>
        <dbReference type="Proteomes" id="UP001324634"/>
    </source>
</evidence>
<protein>
    <submittedName>
        <fullName evidence="2">Uncharacterized protein</fullName>
    </submittedName>
</protein>
<feature type="chain" id="PRO_5043993825" evidence="1">
    <location>
        <begin position="22"/>
        <end position="178"/>
    </location>
</feature>
<sequence>MIRKSLFSLTLGLVFASSAFAIAFANNKFQESFRMLCVTEFPTTSIIAEKVGTELVVNVIHHHGMKFMPLHSGIITPNDLNTLAKKANDFGKIGDRYEFRWDMSKCERMDNEIFSCHGGKDTVIEGTPVNPFSIYTQRVTSESDAGKFEKLHVGFLISIDKDSHSFSMGYEKYECAFE</sequence>